<organism evidence="1 2">
    <name type="scientific">Anaeramoeba flamelloides</name>
    <dbReference type="NCBI Taxonomy" id="1746091"/>
    <lineage>
        <taxon>Eukaryota</taxon>
        <taxon>Metamonada</taxon>
        <taxon>Anaeramoebidae</taxon>
        <taxon>Anaeramoeba</taxon>
    </lineage>
</organism>
<protein>
    <recommendedName>
        <fullName evidence="3">Core-binding (CB) domain-containing protein</fullName>
    </recommendedName>
</protein>
<dbReference type="Proteomes" id="UP001150062">
    <property type="component" value="Unassembled WGS sequence"/>
</dbReference>
<dbReference type="InterPro" id="IPR042838">
    <property type="entry name" value="KIAA1958"/>
</dbReference>
<evidence type="ECO:0000313" key="2">
    <source>
        <dbReference type="Proteomes" id="UP001150062"/>
    </source>
</evidence>
<comment type="caution">
    <text evidence="1">The sequence shown here is derived from an EMBL/GenBank/DDBJ whole genome shotgun (WGS) entry which is preliminary data.</text>
</comment>
<evidence type="ECO:0008006" key="3">
    <source>
        <dbReference type="Google" id="ProtNLM"/>
    </source>
</evidence>
<dbReference type="PANTHER" id="PTHR46963">
    <property type="entry name" value="SIMILAR TO RIKEN CDNA E130308A19"/>
    <property type="match status" value="1"/>
</dbReference>
<gene>
    <name evidence="1" type="ORF">M0813_19614</name>
</gene>
<evidence type="ECO:0000313" key="1">
    <source>
        <dbReference type="EMBL" id="KAJ6245856.1"/>
    </source>
</evidence>
<proteinExistence type="predicted"/>
<keyword evidence="2" id="KW-1185">Reference proteome</keyword>
<dbReference type="PANTHER" id="PTHR46963:SF1">
    <property type="entry name" value="SIMILAR TO RIKEN CDNA E130308A19"/>
    <property type="match status" value="1"/>
</dbReference>
<name>A0ABQ8YML3_9EUKA</name>
<sequence length="250" mass="29508">MQVKRQFQKKTEEELQRTRNDFRSVNTDRSTNTSLKIWNDYCIGLGLFKPNTLEPIDMYNLNKVDLNLHLESLVSQLKKKNGGELQASSISTYVNGWQRYLKERYIKENFNKERKGDVVNLFYDGEFDSFRNQLKSKYNDLLKKGLAKIEHTKAITKKEYLEILKAYNCDGPINLLKLLILNLGIHLGLRGGTHNKLQVDQFKHKTDDCNWKYYEWVERTSKVRNSNPRGKIHNPRIIRIYENSEVSIIF</sequence>
<dbReference type="EMBL" id="JAOAOG010000140">
    <property type="protein sequence ID" value="KAJ6245856.1"/>
    <property type="molecule type" value="Genomic_DNA"/>
</dbReference>
<reference evidence="1" key="1">
    <citation type="submission" date="2022-08" db="EMBL/GenBank/DDBJ databases">
        <title>Novel sulfate-reducing endosymbionts in the free-living metamonad Anaeramoeba.</title>
        <authorList>
            <person name="Jerlstrom-Hultqvist J."/>
            <person name="Cepicka I."/>
            <person name="Gallot-Lavallee L."/>
            <person name="Salas-Leiva D."/>
            <person name="Curtis B.A."/>
            <person name="Zahonova K."/>
            <person name="Pipaliya S."/>
            <person name="Dacks J."/>
            <person name="Roger A.J."/>
        </authorList>
    </citation>
    <scope>NUCLEOTIDE SEQUENCE</scope>
    <source>
        <strain evidence="1">Schooner1</strain>
    </source>
</reference>
<accession>A0ABQ8YML3</accession>